<evidence type="ECO:0008006" key="4">
    <source>
        <dbReference type="Google" id="ProtNLM"/>
    </source>
</evidence>
<dbReference type="InterPro" id="IPR011990">
    <property type="entry name" value="TPR-like_helical_dom_sf"/>
</dbReference>
<comment type="caution">
    <text evidence="2">The sequence shown here is derived from an EMBL/GenBank/DDBJ whole genome shotgun (WGS) entry which is preliminary data.</text>
</comment>
<reference evidence="2" key="1">
    <citation type="submission" date="2019-08" db="EMBL/GenBank/DDBJ databases">
        <title>The genome of the North American firefly Photinus pyralis.</title>
        <authorList>
            <consortium name="Photinus pyralis genome working group"/>
            <person name="Fallon T.R."/>
            <person name="Sander Lower S.E."/>
            <person name="Weng J.-K."/>
        </authorList>
    </citation>
    <scope>NUCLEOTIDE SEQUENCE</scope>
    <source>
        <strain evidence="2">TRF0915ILg1</strain>
        <tissue evidence="2">Whole body</tissue>
    </source>
</reference>
<feature type="region of interest" description="Disordered" evidence="1">
    <location>
        <begin position="638"/>
        <end position="662"/>
    </location>
</feature>
<name>A0A8K0DFZ7_IGNLU</name>
<feature type="region of interest" description="Disordered" evidence="1">
    <location>
        <begin position="1"/>
        <end position="109"/>
    </location>
</feature>
<dbReference type="InterPro" id="IPR006994">
    <property type="entry name" value="TCF25/Rqc1"/>
</dbReference>
<evidence type="ECO:0000313" key="3">
    <source>
        <dbReference type="Proteomes" id="UP000801492"/>
    </source>
</evidence>
<feature type="compositionally biased region" description="Acidic residues" evidence="1">
    <location>
        <begin position="17"/>
        <end position="26"/>
    </location>
</feature>
<keyword evidence="3" id="KW-1185">Reference proteome</keyword>
<dbReference type="Gene3D" id="1.25.40.10">
    <property type="entry name" value="Tetratricopeptide repeat domain"/>
    <property type="match status" value="1"/>
</dbReference>
<dbReference type="GO" id="GO:1990112">
    <property type="term" value="C:RQC complex"/>
    <property type="evidence" value="ECO:0007669"/>
    <property type="project" value="TreeGrafter"/>
</dbReference>
<sequence length="662" mass="74999">MSSRVLRKLQGEKELNEELSDPDPETDLPVTGGARRKQLNINRYDLLNQQSLSESEVKEDDNETEATNPRDGDEPHESVKRRKKKKKKKSGKHSSVQRSSEDNADVDEVERSVREVNRLLGENYVPGVSSGSSLRPDKSTHIRRSILTIQHKHLNPNNELKRIFGSKIIQSEHKRKMRGGRGHVKTTWLVSSKDNWPQAGKLGLSMSLIETKYGGIQYFTYEHSQNYRQIQNKFLEAVESLNPDNIVTIINEHPYHVDALIQLSDLCKLSEDLAMAAELIERALYSLECAFHPLFNIAQGNCRLDYRRQENRALFITLFKHLLFVGGRACYRTALESCKLLLSLDPENDPLAIKLIIDFYALRAKEYEWFIDLFTEWESTKNLSQLPNFAYSVAVAHFHISDGDLKKADALLQDALLMFPGVLIPLLEKCSVQVDNRVSNHSYFGPSAQSKQSPALTQLVLLYVNRGYHVWKENNLLPWLERNVHTVLDRVDSKDVIVKDFEAKRAKRYQGPLPRGICRHILISDVKGVSPLTEDFSASILSFDPLPPPDSINIYEKPKRPKPGTNNSSAVGIFFRSLLPSFNAADIPEQLLQPEEDGARALPGGEINIADDGNDLRRSVASLVGAMRDLLSNIRLPDVPNEADVDENDDSEDDDEQNNYLT</sequence>
<dbReference type="Proteomes" id="UP000801492">
    <property type="component" value="Unassembled WGS sequence"/>
</dbReference>
<feature type="compositionally biased region" description="Basic residues" evidence="1">
    <location>
        <begin position="79"/>
        <end position="92"/>
    </location>
</feature>
<organism evidence="2 3">
    <name type="scientific">Ignelater luminosus</name>
    <name type="common">Cucubano</name>
    <name type="synonym">Pyrophorus luminosus</name>
    <dbReference type="NCBI Taxonomy" id="2038154"/>
    <lineage>
        <taxon>Eukaryota</taxon>
        <taxon>Metazoa</taxon>
        <taxon>Ecdysozoa</taxon>
        <taxon>Arthropoda</taxon>
        <taxon>Hexapoda</taxon>
        <taxon>Insecta</taxon>
        <taxon>Pterygota</taxon>
        <taxon>Neoptera</taxon>
        <taxon>Endopterygota</taxon>
        <taxon>Coleoptera</taxon>
        <taxon>Polyphaga</taxon>
        <taxon>Elateriformia</taxon>
        <taxon>Elateroidea</taxon>
        <taxon>Elateridae</taxon>
        <taxon>Agrypninae</taxon>
        <taxon>Pyrophorini</taxon>
        <taxon>Ignelater</taxon>
    </lineage>
</organism>
<feature type="compositionally biased region" description="Basic and acidic residues" evidence="1">
    <location>
        <begin position="68"/>
        <end position="78"/>
    </location>
</feature>
<feature type="compositionally biased region" description="Acidic residues" evidence="1">
    <location>
        <begin position="641"/>
        <end position="662"/>
    </location>
</feature>
<dbReference type="AlphaFoldDB" id="A0A8K0DFZ7"/>
<dbReference type="Pfam" id="PF04910">
    <property type="entry name" value="Tcf25"/>
    <property type="match status" value="1"/>
</dbReference>
<dbReference type="OrthoDB" id="205993at2759"/>
<proteinExistence type="predicted"/>
<dbReference type="PANTHER" id="PTHR22684">
    <property type="entry name" value="NULP1-RELATED"/>
    <property type="match status" value="1"/>
</dbReference>
<accession>A0A8K0DFZ7</accession>
<evidence type="ECO:0000313" key="2">
    <source>
        <dbReference type="EMBL" id="KAF2902601.1"/>
    </source>
</evidence>
<gene>
    <name evidence="2" type="ORF">ILUMI_03579</name>
</gene>
<protein>
    <recommendedName>
        <fullName evidence="4">Transcription factor 25</fullName>
    </recommendedName>
</protein>
<dbReference type="PANTHER" id="PTHR22684:SF0">
    <property type="entry name" value="RIBOSOME QUALITY CONTROL COMPLEX SUBUNIT TCF25"/>
    <property type="match status" value="1"/>
</dbReference>
<evidence type="ECO:0000256" key="1">
    <source>
        <dbReference type="SAM" id="MobiDB-lite"/>
    </source>
</evidence>
<dbReference type="EMBL" id="VTPC01001244">
    <property type="protein sequence ID" value="KAF2902601.1"/>
    <property type="molecule type" value="Genomic_DNA"/>
</dbReference>